<feature type="non-terminal residue" evidence="3">
    <location>
        <position position="108"/>
    </location>
</feature>
<evidence type="ECO:0000313" key="4">
    <source>
        <dbReference type="Proteomes" id="UP000027309"/>
    </source>
</evidence>
<keyword evidence="1" id="KW-0560">Oxidoreductase</keyword>
<name>A0A836LXT8_ACIBA</name>
<evidence type="ECO:0000313" key="3">
    <source>
        <dbReference type="EMBL" id="KCY00165.1"/>
    </source>
</evidence>
<dbReference type="RefSeq" id="WP_032000052.1">
    <property type="nucleotide sequence ID" value="NZ_JMOA01000053.1"/>
</dbReference>
<dbReference type="Gene3D" id="3.20.20.100">
    <property type="entry name" value="NADP-dependent oxidoreductase domain"/>
    <property type="match status" value="1"/>
</dbReference>
<proteinExistence type="predicted"/>
<dbReference type="PANTHER" id="PTHR43364:SF4">
    <property type="entry name" value="NAD(P)-LINKED OXIDOREDUCTASE SUPERFAMILY PROTEIN"/>
    <property type="match status" value="1"/>
</dbReference>
<dbReference type="SUPFAM" id="SSF51430">
    <property type="entry name" value="NAD(P)-linked oxidoreductase"/>
    <property type="match status" value="1"/>
</dbReference>
<accession>A0A836LXT8</accession>
<feature type="domain" description="NADP-dependent oxidoreductase" evidence="2">
    <location>
        <begin position="15"/>
        <end position="93"/>
    </location>
</feature>
<dbReference type="Proteomes" id="UP000027309">
    <property type="component" value="Unassembled WGS sequence"/>
</dbReference>
<reference evidence="3 4" key="1">
    <citation type="submission" date="2014-04" db="EMBL/GenBank/DDBJ databases">
        <title>Comparative genomics and transcriptomics to identify genetic mechanisms underlying the emergence of carbapenem resistant Acinetobacter baumannii (CRAb).</title>
        <authorList>
            <person name="Harris A.D."/>
            <person name="Johnson K.J."/>
            <person name="George J."/>
            <person name="Nadendla S."/>
            <person name="Daugherty S.C."/>
            <person name="Parankush S."/>
            <person name="Sadzewicz L."/>
            <person name="Tallon L."/>
            <person name="Sengamalay N."/>
            <person name="Hazen T.H."/>
            <person name="Rasko D.A."/>
        </authorList>
    </citation>
    <scope>NUCLEOTIDE SEQUENCE [LARGE SCALE GENOMIC DNA]</scope>
    <source>
        <strain evidence="3 4">1499986</strain>
    </source>
</reference>
<dbReference type="InterPro" id="IPR050523">
    <property type="entry name" value="AKR_Detox_Biosynth"/>
</dbReference>
<evidence type="ECO:0000259" key="2">
    <source>
        <dbReference type="Pfam" id="PF00248"/>
    </source>
</evidence>
<sequence length="108" mass="12095">MQFKPLGHTGINLPEICLGTMTFGEQNTQQEAFEQLNYALEHGLYFWDTAEMYSVPPKPETYGATETILGNWFAQHGQRDKVFLASKIAGPGFGGTHIRDGHTKFNSE</sequence>
<protein>
    <submittedName>
        <fullName evidence="3">Aldo/keto reductase family protein</fullName>
    </submittedName>
</protein>
<dbReference type="InterPro" id="IPR036812">
    <property type="entry name" value="NAD(P)_OxRdtase_dom_sf"/>
</dbReference>
<dbReference type="EMBL" id="JMOA01000053">
    <property type="protein sequence ID" value="KCY00165.1"/>
    <property type="molecule type" value="Genomic_DNA"/>
</dbReference>
<evidence type="ECO:0000256" key="1">
    <source>
        <dbReference type="ARBA" id="ARBA00023002"/>
    </source>
</evidence>
<dbReference type="PANTHER" id="PTHR43364">
    <property type="entry name" value="NADH-SPECIFIC METHYLGLYOXAL REDUCTASE-RELATED"/>
    <property type="match status" value="1"/>
</dbReference>
<dbReference type="InterPro" id="IPR023210">
    <property type="entry name" value="NADP_OxRdtase_dom"/>
</dbReference>
<dbReference type="AlphaFoldDB" id="A0A836LXT8"/>
<dbReference type="GO" id="GO:0016491">
    <property type="term" value="F:oxidoreductase activity"/>
    <property type="evidence" value="ECO:0007669"/>
    <property type="project" value="UniProtKB-KW"/>
</dbReference>
<organism evidence="3 4">
    <name type="scientific">Acinetobacter baumannii 1499986</name>
    <dbReference type="NCBI Taxonomy" id="1310673"/>
    <lineage>
        <taxon>Bacteria</taxon>
        <taxon>Pseudomonadati</taxon>
        <taxon>Pseudomonadota</taxon>
        <taxon>Gammaproteobacteria</taxon>
        <taxon>Moraxellales</taxon>
        <taxon>Moraxellaceae</taxon>
        <taxon>Acinetobacter</taxon>
        <taxon>Acinetobacter calcoaceticus/baumannii complex</taxon>
    </lineage>
</organism>
<gene>
    <name evidence="3" type="ORF">J572_3270</name>
</gene>
<dbReference type="Pfam" id="PF00248">
    <property type="entry name" value="Aldo_ket_red"/>
    <property type="match status" value="1"/>
</dbReference>
<comment type="caution">
    <text evidence="3">The sequence shown here is derived from an EMBL/GenBank/DDBJ whole genome shotgun (WGS) entry which is preliminary data.</text>
</comment>